<dbReference type="InterPro" id="IPR020941">
    <property type="entry name" value="SUFU-like_domain"/>
</dbReference>
<name>A0A8T7M894_9CHLR</name>
<organism evidence="2 4">
    <name type="scientific">Candidatus Chlorohelix allophototropha</name>
    <dbReference type="NCBI Taxonomy" id="3003348"/>
    <lineage>
        <taxon>Bacteria</taxon>
        <taxon>Bacillati</taxon>
        <taxon>Chloroflexota</taxon>
        <taxon>Chloroflexia</taxon>
        <taxon>Candidatus Chloroheliales</taxon>
        <taxon>Candidatus Chloroheliaceae</taxon>
        <taxon>Candidatus Chlorohelix</taxon>
    </lineage>
</organism>
<evidence type="ECO:0000259" key="1">
    <source>
        <dbReference type="Pfam" id="PF05076"/>
    </source>
</evidence>
<reference evidence="3" key="2">
    <citation type="journal article" date="2024" name="Nature">
        <title>Anoxygenic phototroph of the Chloroflexota uses a type I reaction centre.</title>
        <authorList>
            <person name="Tsuji J.M."/>
            <person name="Shaw N.A."/>
            <person name="Nagashima S."/>
            <person name="Venkiteswaran J.J."/>
            <person name="Schiff S.L."/>
            <person name="Watanabe T."/>
            <person name="Fukui M."/>
            <person name="Hanada S."/>
            <person name="Tank M."/>
            <person name="Neufeld J.D."/>
        </authorList>
    </citation>
    <scope>NUCLEOTIDE SEQUENCE</scope>
    <source>
        <strain evidence="3">L227-S17</strain>
    </source>
</reference>
<dbReference type="AlphaFoldDB" id="A0A8T7M894"/>
<keyword evidence="5" id="KW-1185">Reference proteome</keyword>
<dbReference type="Proteomes" id="UP000521676">
    <property type="component" value="Unassembled WGS sequence"/>
</dbReference>
<evidence type="ECO:0000313" key="5">
    <source>
        <dbReference type="Proteomes" id="UP001431572"/>
    </source>
</evidence>
<dbReference type="EMBL" id="CP128400">
    <property type="protein sequence ID" value="WJW68109.1"/>
    <property type="molecule type" value="Genomic_DNA"/>
</dbReference>
<dbReference type="Proteomes" id="UP001431572">
    <property type="component" value="Chromosome 2"/>
</dbReference>
<dbReference type="InterPro" id="IPR037181">
    <property type="entry name" value="SUFU_N"/>
</dbReference>
<evidence type="ECO:0000313" key="4">
    <source>
        <dbReference type="Proteomes" id="UP000521676"/>
    </source>
</evidence>
<dbReference type="RefSeq" id="WP_341470013.1">
    <property type="nucleotide sequence ID" value="NZ_CP128400.1"/>
</dbReference>
<dbReference type="SUPFAM" id="SSF103359">
    <property type="entry name" value="Suppressor of Fused, N-terminal domain"/>
    <property type="match status" value="1"/>
</dbReference>
<dbReference type="Pfam" id="PF05076">
    <property type="entry name" value="SUFU"/>
    <property type="match status" value="1"/>
</dbReference>
<evidence type="ECO:0000313" key="3">
    <source>
        <dbReference type="EMBL" id="WJW68109.1"/>
    </source>
</evidence>
<proteinExistence type="predicted"/>
<dbReference type="EMBL" id="JACATZ010000003">
    <property type="protein sequence ID" value="NWJ48172.1"/>
    <property type="molecule type" value="Genomic_DNA"/>
</dbReference>
<protein>
    <submittedName>
        <fullName evidence="2">Suppressor of fused domain protein</fullName>
    </submittedName>
</protein>
<feature type="domain" description="Suppressor of fused-like" evidence="1">
    <location>
        <begin position="63"/>
        <end position="229"/>
    </location>
</feature>
<evidence type="ECO:0000313" key="2">
    <source>
        <dbReference type="EMBL" id="NWJ48172.1"/>
    </source>
</evidence>
<accession>A0A8T7M894</accession>
<gene>
    <name evidence="2" type="ORF">HXX08_20145</name>
    <name evidence="3" type="ORF">OZ401_003712</name>
</gene>
<sequence>MSLVDLLKSNSSDEWFQRIWEEREEKIYTELFGKLPETVIRLHEQALKAILGAEAKILPEWLHYGVIEIAPNAHHSDWLYVTTGFSQPWNIDKETELNPNGGSGTGIEIVVRTPERAGWAVDVLHRLSAYQIGVTSKIIKGKVFNYGDWMPLNGSIDPGTPNSKVRGILVSQPRDFQAGFSLPSGKVELLQLLGITGQELAYLLAKGPTALEDLLYEQGAAPVINPNRESVELPNRFPLPKELQARF</sequence>
<reference evidence="2 4" key="1">
    <citation type="submission" date="2020-06" db="EMBL/GenBank/DDBJ databases">
        <title>Anoxygenic phototrophic Chloroflexota member uses a Type I reaction center.</title>
        <authorList>
            <person name="Tsuji J.M."/>
            <person name="Shaw N.A."/>
            <person name="Nagashima S."/>
            <person name="Venkiteswaran J."/>
            <person name="Schiff S.L."/>
            <person name="Hanada S."/>
            <person name="Tank M."/>
            <person name="Neufeld J.D."/>
        </authorList>
    </citation>
    <scope>NUCLEOTIDE SEQUENCE [LARGE SCALE GENOMIC DNA]</scope>
    <source>
        <strain evidence="2">L227-S17</strain>
    </source>
</reference>